<dbReference type="EnsemblPlants" id="HORVU.MOREX.r3.2HG0126430.1">
    <property type="protein sequence ID" value="HORVU.MOREX.r3.2HG0126430.1"/>
    <property type="gene ID" value="HORVU.MOREX.r3.2HG0126430"/>
</dbReference>
<protein>
    <recommendedName>
        <fullName evidence="1">Aminotransferase-like plant mobile domain-containing protein</fullName>
    </recommendedName>
</protein>
<dbReference type="PANTHER" id="PTHR46033">
    <property type="entry name" value="PROTEIN MAIN-LIKE 2"/>
    <property type="match status" value="1"/>
</dbReference>
<evidence type="ECO:0000313" key="3">
    <source>
        <dbReference type="Proteomes" id="UP000011116"/>
    </source>
</evidence>
<dbReference type="InterPro" id="IPR044824">
    <property type="entry name" value="MAIN-like"/>
</dbReference>
<dbReference type="Gramene" id="HORVU.MOREX.r3.2HG0126430.1">
    <property type="protein sequence ID" value="HORVU.MOREX.r3.2HG0126430.1"/>
    <property type="gene ID" value="HORVU.MOREX.r3.2HG0126430"/>
</dbReference>
<dbReference type="Pfam" id="PF10536">
    <property type="entry name" value="PMD"/>
    <property type="match status" value="1"/>
</dbReference>
<organism evidence="2 3">
    <name type="scientific">Hordeum vulgare subsp. vulgare</name>
    <name type="common">Domesticated barley</name>
    <dbReference type="NCBI Taxonomy" id="112509"/>
    <lineage>
        <taxon>Eukaryota</taxon>
        <taxon>Viridiplantae</taxon>
        <taxon>Streptophyta</taxon>
        <taxon>Embryophyta</taxon>
        <taxon>Tracheophyta</taxon>
        <taxon>Spermatophyta</taxon>
        <taxon>Magnoliopsida</taxon>
        <taxon>Liliopsida</taxon>
        <taxon>Poales</taxon>
        <taxon>Poaceae</taxon>
        <taxon>BOP clade</taxon>
        <taxon>Pooideae</taxon>
        <taxon>Triticodae</taxon>
        <taxon>Triticeae</taxon>
        <taxon>Hordeinae</taxon>
        <taxon>Hordeum</taxon>
    </lineage>
</organism>
<proteinExistence type="predicted"/>
<accession>A0A8I6WQ49</accession>
<dbReference type="Proteomes" id="UP000011116">
    <property type="component" value="Chromosome 2H"/>
</dbReference>
<dbReference type="PANTHER" id="PTHR46033:SF78">
    <property type="entry name" value="OS06G0232700 PROTEIN"/>
    <property type="match status" value="1"/>
</dbReference>
<keyword evidence="3" id="KW-1185">Reference proteome</keyword>
<evidence type="ECO:0000259" key="1">
    <source>
        <dbReference type="Pfam" id="PF10536"/>
    </source>
</evidence>
<dbReference type="AlphaFoldDB" id="A0A8I6WQ49"/>
<feature type="domain" description="Aminotransferase-like plant mobile" evidence="1">
    <location>
        <begin position="68"/>
        <end position="277"/>
    </location>
</feature>
<name>A0A8I6WQ49_HORVV</name>
<evidence type="ECO:0000313" key="2">
    <source>
        <dbReference type="EnsemblPlants" id="HORVU.MOREX.r3.2HG0126430.1"/>
    </source>
</evidence>
<reference evidence="2" key="2">
    <citation type="submission" date="2020-10" db="EMBL/GenBank/DDBJ databases">
        <authorList>
            <person name="Scholz U."/>
            <person name="Mascher M."/>
            <person name="Fiebig A."/>
        </authorList>
    </citation>
    <scope>NUCLEOTIDE SEQUENCE [LARGE SCALE GENOMIC DNA]</scope>
    <source>
        <strain evidence="2">cv. Morex</strain>
    </source>
</reference>
<dbReference type="InterPro" id="IPR019557">
    <property type="entry name" value="AminoTfrase-like_pln_mobile"/>
</dbReference>
<reference evidence="2" key="3">
    <citation type="submission" date="2022-01" db="UniProtKB">
        <authorList>
            <consortium name="EnsemblPlants"/>
        </authorList>
    </citation>
    <scope>IDENTIFICATION</scope>
    <source>
        <strain evidence="2">subsp. vulgare</strain>
    </source>
</reference>
<reference evidence="3" key="1">
    <citation type="journal article" date="2012" name="Nature">
        <title>A physical, genetic and functional sequence assembly of the barley genome.</title>
        <authorList>
            <consortium name="The International Barley Genome Sequencing Consortium"/>
            <person name="Mayer K.F."/>
            <person name="Waugh R."/>
            <person name="Brown J.W."/>
            <person name="Schulman A."/>
            <person name="Langridge P."/>
            <person name="Platzer M."/>
            <person name="Fincher G.B."/>
            <person name="Muehlbauer G.J."/>
            <person name="Sato K."/>
            <person name="Close T.J."/>
            <person name="Wise R.P."/>
            <person name="Stein N."/>
        </authorList>
    </citation>
    <scope>NUCLEOTIDE SEQUENCE [LARGE SCALE GENOMIC DNA]</scope>
    <source>
        <strain evidence="3">cv. Morex</strain>
    </source>
</reference>
<dbReference type="GO" id="GO:0010073">
    <property type="term" value="P:meristem maintenance"/>
    <property type="evidence" value="ECO:0007669"/>
    <property type="project" value="InterPro"/>
</dbReference>
<sequence length="360" mass="41009">MENHFLLNPEIDSKHRGKLLSEQKLVPLVTRTSKFDWRIHPLWVQRLKWSGLLPFARLVVEGTDTSKHTSIDGSLLTCLVDRWRPETHTFHFRWGEMAPTLQDVSMLLGLPLAGNPIGPLADPPEWQTELGARFLNIYANAPVLASEPHGPKFDWLQKFRIENFPGYPHVEMSDIQITRSLEAYLMWLLGKVMFTENHVTTVSARYIPIALEIASAQAPEQITPRSWGSAVLAATYRGMCNGCQLTTPKSAILGCPLFLQLWSWERFSIGRPNIDIEHGFNEGNLLDVDNIDMPTFGLCWTRRKKEPSILLNSMHIWSNTGEGHGHALFSTPIQMRFLTRIRLTLTRHMILLDQGSTRLS</sequence>